<dbReference type="SMART" id="SM00567">
    <property type="entry name" value="EZ_HEAT"/>
    <property type="match status" value="4"/>
</dbReference>
<dbReference type="SUPFAM" id="SSF48371">
    <property type="entry name" value="ARM repeat"/>
    <property type="match status" value="1"/>
</dbReference>
<reference evidence="1" key="1">
    <citation type="submission" date="2014-12" db="EMBL/GenBank/DDBJ databases">
        <authorList>
            <person name="Huang H.-H."/>
            <person name="Chen S.-C."/>
            <person name="Lai M.-C."/>
        </authorList>
    </citation>
    <scope>NUCLEOTIDE SEQUENCE</scope>
    <source>
        <strain evidence="1">K1F9705b</strain>
    </source>
</reference>
<evidence type="ECO:0008006" key="3">
    <source>
        <dbReference type="Google" id="ProtNLM"/>
    </source>
</evidence>
<dbReference type="EMBL" id="JWHL01000006">
    <property type="protein sequence ID" value="MBR1368979.1"/>
    <property type="molecule type" value="Genomic_DNA"/>
</dbReference>
<protein>
    <recommendedName>
        <fullName evidence="3">HEAT repeat domain-containing protein</fullName>
    </recommendedName>
</protein>
<evidence type="ECO:0000313" key="1">
    <source>
        <dbReference type="EMBL" id="MBR1368979.1"/>
    </source>
</evidence>
<dbReference type="Proteomes" id="UP000730161">
    <property type="component" value="Unassembled WGS sequence"/>
</dbReference>
<dbReference type="RefSeq" id="WP_211530639.1">
    <property type="nucleotide sequence ID" value="NZ_JWHL01000006.1"/>
</dbReference>
<dbReference type="InterPro" id="IPR016024">
    <property type="entry name" value="ARM-type_fold"/>
</dbReference>
<comment type="caution">
    <text evidence="1">The sequence shown here is derived from an EMBL/GenBank/DDBJ whole genome shotgun (WGS) entry which is preliminary data.</text>
</comment>
<dbReference type="OrthoDB" id="10495at2157"/>
<sequence>MAGKEEIYALFRAVGEPDLEARREAELALAAIGPSAIPEIVGALEESQATMRWYLARAIVRMGVVSVEPVIEAIRSAGDPDVRRYLTGSLASLGEVAIPHLIRYLADDDVNVRGAVALALCRIGEPAIPGLTEAAEGDDPFLRTCAELVLFRMGEEGIGALFSEEER</sequence>
<dbReference type="Pfam" id="PF13646">
    <property type="entry name" value="HEAT_2"/>
    <property type="match status" value="1"/>
</dbReference>
<dbReference type="Gene3D" id="1.25.10.10">
    <property type="entry name" value="Leucine-rich Repeat Variant"/>
    <property type="match status" value="1"/>
</dbReference>
<gene>
    <name evidence="1" type="ORF">RJ53_05455</name>
</gene>
<dbReference type="AlphaFoldDB" id="A0A8J8B5E5"/>
<dbReference type="InterPro" id="IPR004155">
    <property type="entry name" value="PBS_lyase_HEAT"/>
</dbReference>
<proteinExistence type="predicted"/>
<accession>A0A8J8B5E5</accession>
<name>A0A8J8B5E5_9EURY</name>
<dbReference type="InterPro" id="IPR011989">
    <property type="entry name" value="ARM-like"/>
</dbReference>
<evidence type="ECO:0000313" key="2">
    <source>
        <dbReference type="Proteomes" id="UP000730161"/>
    </source>
</evidence>
<organism evidence="1 2">
    <name type="scientific">Methanocalculus chunghsingensis</name>
    <dbReference type="NCBI Taxonomy" id="156457"/>
    <lineage>
        <taxon>Archaea</taxon>
        <taxon>Methanobacteriati</taxon>
        <taxon>Methanobacteriota</taxon>
        <taxon>Stenosarchaea group</taxon>
        <taxon>Methanomicrobia</taxon>
        <taxon>Methanomicrobiales</taxon>
        <taxon>Methanocalculaceae</taxon>
        <taxon>Methanocalculus</taxon>
    </lineage>
</organism>
<keyword evidence="2" id="KW-1185">Reference proteome</keyword>